<accession>A0ABP8XRT1</accession>
<dbReference type="NCBIfam" id="TIGR02243">
    <property type="entry name" value="putative baseplate assembly protein"/>
    <property type="match status" value="1"/>
</dbReference>
<comment type="caution">
    <text evidence="1">The sequence shown here is derived from an EMBL/GenBank/DDBJ whole genome shotgun (WGS) entry which is preliminary data.</text>
</comment>
<dbReference type="EMBL" id="BAABKM010000002">
    <property type="protein sequence ID" value="GAA4711740.1"/>
    <property type="molecule type" value="Genomic_DNA"/>
</dbReference>
<gene>
    <name evidence="1" type="ORF">GCM10023349_33420</name>
</gene>
<dbReference type="RefSeq" id="WP_345522541.1">
    <property type="nucleotide sequence ID" value="NZ_BAABKM010000002.1"/>
</dbReference>
<keyword evidence="2" id="KW-1185">Reference proteome</keyword>
<proteinExistence type="predicted"/>
<organism evidence="1 2">
    <name type="scientific">Nocardioides conyzicola</name>
    <dbReference type="NCBI Taxonomy" id="1651781"/>
    <lineage>
        <taxon>Bacteria</taxon>
        <taxon>Bacillati</taxon>
        <taxon>Actinomycetota</taxon>
        <taxon>Actinomycetes</taxon>
        <taxon>Propionibacteriales</taxon>
        <taxon>Nocardioidaceae</taxon>
        <taxon>Nocardioides</taxon>
    </lineage>
</organism>
<reference evidence="2" key="1">
    <citation type="journal article" date="2019" name="Int. J. Syst. Evol. Microbiol.">
        <title>The Global Catalogue of Microorganisms (GCM) 10K type strain sequencing project: providing services to taxonomists for standard genome sequencing and annotation.</title>
        <authorList>
            <consortium name="The Broad Institute Genomics Platform"/>
            <consortium name="The Broad Institute Genome Sequencing Center for Infectious Disease"/>
            <person name="Wu L."/>
            <person name="Ma J."/>
        </authorList>
    </citation>
    <scope>NUCLEOTIDE SEQUENCE [LARGE SCALE GENOMIC DNA]</scope>
    <source>
        <strain evidence="2">JCM 18531</strain>
    </source>
</reference>
<protein>
    <submittedName>
        <fullName evidence="1">Baseplate assembly protein</fullName>
    </submittedName>
</protein>
<sequence length="649" mass="70505">MPLPTPALDDRTFQDIVDEAKRLIPRYCPEWTNHNVSDPGVALIELFAWMSEMVLYRVNQVPDRLYVHFLNMVGIEPFPPSVARTDLTFWLSAVLEQPVVVPATTQVMTQMSAAEGEGVVFSTVEDLVIAPPELIAAKSSAADNDQILDVWEDLRFGADGASCFPADTITPGDAFYLGFRDSLAGMVLRLAVEARAEGIGVDPRNPPLIWEVWNGEGWLPTRIYEDTTGGLNRPGEVVLMVPVEHQPLTVANESAYWLRARLLAPKTGQPIYRNSPRVRGVEVSALGGTVGAEHAETIGAEVLGRSNGAPGQTFQVDRFPVLPRRDSETLRVVDGDRTDSWTEVEDFSASGPTDHHFVWDSGTGVVHFGPRIRYPDGSIRQHGAIPRDGAFIEVSGYRHGGGSRGNVGARTLTVMRTAVPFVNGTINLGPASGGVDAESVAEAKVRGPLTLRTGNRAVTARDFERLTIESSIEVARARCRPAGRDNGAVQLLVVPQVRTDPTGHQLDDFAISPQLMTTIVDALDEHRLVGTSVEVSTPYYQGVSVVALLHGAPGRPAALVRQRTMDALSRFLNPLVGGSDGTGWPFDADVNLAVITQLLESVDGVERVEEVLLFEYDLRTGRRLGGGKDVIRLDKQSLFLSAGHQVVVR</sequence>
<dbReference type="Proteomes" id="UP001499974">
    <property type="component" value="Unassembled WGS sequence"/>
</dbReference>
<dbReference type="InterPro" id="IPR011749">
    <property type="entry name" value="CHP02243"/>
</dbReference>
<evidence type="ECO:0000313" key="2">
    <source>
        <dbReference type="Proteomes" id="UP001499974"/>
    </source>
</evidence>
<name>A0ABP8XRT1_9ACTN</name>
<evidence type="ECO:0000313" key="1">
    <source>
        <dbReference type="EMBL" id="GAA4711740.1"/>
    </source>
</evidence>